<gene>
    <name evidence="1" type="ORF">SAMN05660236_4702</name>
</gene>
<evidence type="ECO:0000313" key="1">
    <source>
        <dbReference type="EMBL" id="SKC84192.1"/>
    </source>
</evidence>
<reference evidence="1 2" key="1">
    <citation type="submission" date="2017-02" db="EMBL/GenBank/DDBJ databases">
        <authorList>
            <person name="Peterson S.W."/>
        </authorList>
    </citation>
    <scope>NUCLEOTIDE SEQUENCE [LARGE SCALE GENOMIC DNA]</scope>
    <source>
        <strain evidence="1 2">DSM 25262</strain>
    </source>
</reference>
<dbReference type="STRING" id="688867.SAMN05660236_4702"/>
<organism evidence="1 2">
    <name type="scientific">Ohtaekwangia koreensis</name>
    <dbReference type="NCBI Taxonomy" id="688867"/>
    <lineage>
        <taxon>Bacteria</taxon>
        <taxon>Pseudomonadati</taxon>
        <taxon>Bacteroidota</taxon>
        <taxon>Cytophagia</taxon>
        <taxon>Cytophagales</taxon>
        <taxon>Fulvivirgaceae</taxon>
        <taxon>Ohtaekwangia</taxon>
    </lineage>
</organism>
<sequence>MLAYKKQWGELFNIILAKKDFTDDEVRDIANRYKNKNSEVLIK</sequence>
<name>A0A1T5M7G4_9BACT</name>
<evidence type="ECO:0000313" key="2">
    <source>
        <dbReference type="Proteomes" id="UP000190961"/>
    </source>
</evidence>
<protein>
    <submittedName>
        <fullName evidence="1">Uncharacterized protein</fullName>
    </submittedName>
</protein>
<accession>A0A1T5M7G4</accession>
<proteinExistence type="predicted"/>
<keyword evidence="2" id="KW-1185">Reference proteome</keyword>
<dbReference type="EMBL" id="FUZU01000003">
    <property type="protein sequence ID" value="SKC84192.1"/>
    <property type="molecule type" value="Genomic_DNA"/>
</dbReference>
<dbReference type="Proteomes" id="UP000190961">
    <property type="component" value="Unassembled WGS sequence"/>
</dbReference>
<dbReference type="AlphaFoldDB" id="A0A1T5M7G4"/>